<accession>A0A5J4L0A6</accession>
<comment type="caution">
    <text evidence="1">The sequence shown here is derived from an EMBL/GenBank/DDBJ whole genome shotgun (WGS) entry which is preliminary data.</text>
</comment>
<dbReference type="EMBL" id="BLAB01000001">
    <property type="protein sequence ID" value="GER93173.1"/>
    <property type="molecule type" value="Genomic_DNA"/>
</dbReference>
<protein>
    <submittedName>
        <fullName evidence="1">Uncharacterized protein</fullName>
    </submittedName>
</protein>
<evidence type="ECO:0000313" key="1">
    <source>
        <dbReference type="EMBL" id="GER93173.1"/>
    </source>
</evidence>
<name>A0A5J4L0A6_9ZZZZ</name>
<gene>
    <name evidence="1" type="ORF">A45J_0906</name>
</gene>
<proteinExistence type="predicted"/>
<sequence length="42" mass="4934">MRQKRRSSKIDFFEESEIGFSKKSLSEFILKSIGYKFRASNG</sequence>
<dbReference type="AlphaFoldDB" id="A0A5J4L0A6"/>
<organism evidence="1">
    <name type="scientific">hot springs metagenome</name>
    <dbReference type="NCBI Taxonomy" id="433727"/>
    <lineage>
        <taxon>unclassified sequences</taxon>
        <taxon>metagenomes</taxon>
        <taxon>ecological metagenomes</taxon>
    </lineage>
</organism>
<reference evidence="1" key="1">
    <citation type="submission" date="2019-10" db="EMBL/GenBank/DDBJ databases">
        <title>Metagenomic sequencing of thiosulfate-disproportionating enrichment culture.</title>
        <authorList>
            <person name="Umezawa K."/>
            <person name="Kojima H."/>
            <person name="Fukui M."/>
        </authorList>
    </citation>
    <scope>NUCLEOTIDE SEQUENCE</scope>
    <source>
        <strain evidence="1">45J</strain>
    </source>
</reference>